<evidence type="ECO:0000313" key="9">
    <source>
        <dbReference type="Proteomes" id="UP000268229"/>
    </source>
</evidence>
<evidence type="ECO:0000313" key="8">
    <source>
        <dbReference type="EMBL" id="VEJ21289.1"/>
    </source>
</evidence>
<evidence type="ECO:0000256" key="4">
    <source>
        <dbReference type="ARBA" id="ARBA00022989"/>
    </source>
</evidence>
<dbReference type="RefSeq" id="WP_126304618.1">
    <property type="nucleotide sequence ID" value="NZ_LR134516.1"/>
</dbReference>
<dbReference type="KEGG" id="nani:NCTC12227_01016"/>
<dbReference type="STRING" id="326522.BWD08_02975"/>
<proteinExistence type="inferred from homology"/>
<feature type="transmembrane region" description="Helical" evidence="6">
    <location>
        <begin position="30"/>
        <end position="48"/>
    </location>
</feature>
<keyword evidence="9" id="KW-1185">Reference proteome</keyword>
<comment type="similarity">
    <text evidence="2">Belongs to the EamA transporter family.</text>
</comment>
<feature type="domain" description="EamA" evidence="7">
    <location>
        <begin position="181"/>
        <end position="317"/>
    </location>
</feature>
<comment type="subcellular location">
    <subcellularLocation>
        <location evidence="1">Membrane</location>
        <topology evidence="1">Multi-pass membrane protein</topology>
    </subcellularLocation>
</comment>
<dbReference type="InterPro" id="IPR050638">
    <property type="entry name" value="AA-Vitamin_Transporters"/>
</dbReference>
<sequence>METPLTHADTSQAPPPPPAANTQLPIPPLLALKLVLAALFWGGTFIAGKVLAQSIPLMTAAFGRFLIASALLVWISYKIERGLPRLNRQQTLGTALLGLTGIFLYNIFFFGALSHIPAGRTALFVSLSPITTALAAALFMGERLGTKRWIGIVTALFGAAIVITRGDLAGTVHDIGQSVGLGEILMTCAVIAWTVYTLISRKVLTSLSPIAATTYSTLWGTLFLGIGAIGQLDSLDAASFTWQVWVSIFYLGAFGTVAAFVWYYQGIRAVGPSRTIIFNNLVPVFGVLLSALLLGEPILMSMLLGGAISVAGVLLVNSK</sequence>
<evidence type="ECO:0000256" key="6">
    <source>
        <dbReference type="SAM" id="Phobius"/>
    </source>
</evidence>
<evidence type="ECO:0000256" key="5">
    <source>
        <dbReference type="ARBA" id="ARBA00023136"/>
    </source>
</evidence>
<feature type="transmembrane region" description="Helical" evidence="6">
    <location>
        <begin position="54"/>
        <end position="75"/>
    </location>
</feature>
<dbReference type="AlphaFoldDB" id="A0A3S4YHF2"/>
<feature type="transmembrane region" description="Helical" evidence="6">
    <location>
        <begin position="96"/>
        <end position="116"/>
    </location>
</feature>
<feature type="transmembrane region" description="Helical" evidence="6">
    <location>
        <begin position="210"/>
        <end position="230"/>
    </location>
</feature>
<feature type="transmembrane region" description="Helical" evidence="6">
    <location>
        <begin position="178"/>
        <end position="198"/>
    </location>
</feature>
<gene>
    <name evidence="8" type="ORF">NCTC12227_01016</name>
</gene>
<protein>
    <submittedName>
        <fullName evidence="8">Putative DMT superfamily transporter inner membrane protein</fullName>
    </submittedName>
</protein>
<feature type="transmembrane region" description="Helical" evidence="6">
    <location>
        <begin position="276"/>
        <end position="293"/>
    </location>
</feature>
<keyword evidence="5 6" id="KW-0472">Membrane</keyword>
<feature type="transmembrane region" description="Helical" evidence="6">
    <location>
        <begin position="299"/>
        <end position="316"/>
    </location>
</feature>
<keyword evidence="4 6" id="KW-1133">Transmembrane helix</keyword>
<name>A0A3S4YHF2_9NEIS</name>
<evidence type="ECO:0000256" key="1">
    <source>
        <dbReference type="ARBA" id="ARBA00004141"/>
    </source>
</evidence>
<dbReference type="InterPro" id="IPR037185">
    <property type="entry name" value="EmrE-like"/>
</dbReference>
<evidence type="ECO:0000259" key="7">
    <source>
        <dbReference type="Pfam" id="PF00892"/>
    </source>
</evidence>
<dbReference type="InterPro" id="IPR000620">
    <property type="entry name" value="EamA_dom"/>
</dbReference>
<organism evidence="8 9">
    <name type="scientific">Neisseria animaloris</name>
    <dbReference type="NCBI Taxonomy" id="326522"/>
    <lineage>
        <taxon>Bacteria</taxon>
        <taxon>Pseudomonadati</taxon>
        <taxon>Pseudomonadota</taxon>
        <taxon>Betaproteobacteria</taxon>
        <taxon>Neisseriales</taxon>
        <taxon>Neisseriaceae</taxon>
        <taxon>Neisseria</taxon>
    </lineage>
</organism>
<keyword evidence="3 6" id="KW-0812">Transmembrane</keyword>
<dbReference type="EMBL" id="LR134516">
    <property type="protein sequence ID" value="VEJ21289.1"/>
    <property type="molecule type" value="Genomic_DNA"/>
</dbReference>
<feature type="transmembrane region" description="Helical" evidence="6">
    <location>
        <begin position="148"/>
        <end position="166"/>
    </location>
</feature>
<reference evidence="8 9" key="1">
    <citation type="submission" date="2018-12" db="EMBL/GenBank/DDBJ databases">
        <authorList>
            <consortium name="Pathogen Informatics"/>
        </authorList>
    </citation>
    <scope>NUCLEOTIDE SEQUENCE [LARGE SCALE GENOMIC DNA]</scope>
    <source>
        <strain evidence="8 9">NCTC12227</strain>
    </source>
</reference>
<dbReference type="OrthoDB" id="5186724at2"/>
<dbReference type="PANTHER" id="PTHR32322">
    <property type="entry name" value="INNER MEMBRANE TRANSPORTER"/>
    <property type="match status" value="1"/>
</dbReference>
<dbReference type="GO" id="GO:0016020">
    <property type="term" value="C:membrane"/>
    <property type="evidence" value="ECO:0007669"/>
    <property type="project" value="UniProtKB-SubCell"/>
</dbReference>
<feature type="domain" description="EamA" evidence="7">
    <location>
        <begin position="32"/>
        <end position="163"/>
    </location>
</feature>
<dbReference type="Proteomes" id="UP000268229">
    <property type="component" value="Chromosome"/>
</dbReference>
<feature type="transmembrane region" description="Helical" evidence="6">
    <location>
        <begin position="242"/>
        <end position="264"/>
    </location>
</feature>
<dbReference type="Gene3D" id="1.10.3730.20">
    <property type="match status" value="1"/>
</dbReference>
<evidence type="ECO:0000256" key="2">
    <source>
        <dbReference type="ARBA" id="ARBA00007362"/>
    </source>
</evidence>
<dbReference type="SUPFAM" id="SSF103481">
    <property type="entry name" value="Multidrug resistance efflux transporter EmrE"/>
    <property type="match status" value="2"/>
</dbReference>
<evidence type="ECO:0000256" key="3">
    <source>
        <dbReference type="ARBA" id="ARBA00022692"/>
    </source>
</evidence>
<dbReference type="PANTHER" id="PTHR32322:SF2">
    <property type="entry name" value="EAMA DOMAIN-CONTAINING PROTEIN"/>
    <property type="match status" value="1"/>
</dbReference>
<dbReference type="Pfam" id="PF00892">
    <property type="entry name" value="EamA"/>
    <property type="match status" value="2"/>
</dbReference>
<accession>A0A3S4YHF2</accession>
<feature type="transmembrane region" description="Helical" evidence="6">
    <location>
        <begin position="122"/>
        <end position="141"/>
    </location>
</feature>